<dbReference type="Pfam" id="PF02738">
    <property type="entry name" value="MoCoBD_1"/>
    <property type="match status" value="1"/>
</dbReference>
<dbReference type="InterPro" id="IPR016208">
    <property type="entry name" value="Ald_Oxase/xanthine_DH-like"/>
</dbReference>
<evidence type="ECO:0000313" key="15">
    <source>
        <dbReference type="Proteomes" id="UP000264310"/>
    </source>
</evidence>
<protein>
    <submittedName>
        <fullName evidence="14">Xanthine dehydrogenase molybdopterin binding subunit</fullName>
        <ecNumber evidence="14">1.17.1.4</ecNumber>
    </submittedName>
</protein>
<comment type="cofactor">
    <cofactor evidence="10">
        <name>[2Fe-2S] cluster</name>
        <dbReference type="ChEBI" id="CHEBI:190135"/>
    </cofactor>
</comment>
<dbReference type="SUPFAM" id="SSF56003">
    <property type="entry name" value="Molybdenum cofactor-binding domain"/>
    <property type="match status" value="1"/>
</dbReference>
<feature type="region of interest" description="Disordered" evidence="12">
    <location>
        <begin position="1"/>
        <end position="36"/>
    </location>
</feature>
<keyword evidence="6" id="KW-0479">Metal-binding</keyword>
<dbReference type="OrthoDB" id="9763985at2"/>
<evidence type="ECO:0000256" key="3">
    <source>
        <dbReference type="ARBA" id="ARBA00006849"/>
    </source>
</evidence>
<gene>
    <name evidence="14" type="primary">xdhB</name>
    <name evidence="14" type="ORF">DYI37_09215</name>
</gene>
<evidence type="ECO:0000256" key="9">
    <source>
        <dbReference type="ARBA" id="ARBA00023014"/>
    </source>
</evidence>
<proteinExistence type="inferred from homology"/>
<dbReference type="Gene3D" id="3.90.1170.50">
    <property type="entry name" value="Aldehyde oxidase/xanthine dehydrogenase, a/b hammerhead"/>
    <property type="match status" value="1"/>
</dbReference>
<comment type="cofactor">
    <cofactor evidence="1">
        <name>Mo-molybdopterin</name>
        <dbReference type="ChEBI" id="CHEBI:71302"/>
    </cofactor>
</comment>
<evidence type="ECO:0000256" key="12">
    <source>
        <dbReference type="SAM" id="MobiDB-lite"/>
    </source>
</evidence>
<dbReference type="GO" id="GO:0005506">
    <property type="term" value="F:iron ion binding"/>
    <property type="evidence" value="ECO:0007669"/>
    <property type="project" value="InterPro"/>
</dbReference>
<dbReference type="InterPro" id="IPR046867">
    <property type="entry name" value="AldOxase/xan_DH_MoCoBD2"/>
</dbReference>
<dbReference type="NCBIfam" id="TIGR02965">
    <property type="entry name" value="xanthine_xdhB"/>
    <property type="match status" value="1"/>
</dbReference>
<dbReference type="GO" id="GO:0030151">
    <property type="term" value="F:molybdenum ion binding"/>
    <property type="evidence" value="ECO:0007669"/>
    <property type="project" value="InterPro"/>
</dbReference>
<dbReference type="SUPFAM" id="SSF54665">
    <property type="entry name" value="CO dehydrogenase molybdoprotein N-domain-like"/>
    <property type="match status" value="1"/>
</dbReference>
<dbReference type="GO" id="GO:0051537">
    <property type="term" value="F:2 iron, 2 sulfur cluster binding"/>
    <property type="evidence" value="ECO:0007669"/>
    <property type="project" value="UniProtKB-KW"/>
</dbReference>
<dbReference type="FunFam" id="3.30.365.10:FF:000002">
    <property type="entry name" value="Xanthine dehydrogenase oxidase"/>
    <property type="match status" value="1"/>
</dbReference>
<dbReference type="GO" id="GO:0004854">
    <property type="term" value="F:xanthine dehydrogenase activity"/>
    <property type="evidence" value="ECO:0007669"/>
    <property type="project" value="UniProtKB-EC"/>
</dbReference>
<evidence type="ECO:0000256" key="7">
    <source>
        <dbReference type="ARBA" id="ARBA00023002"/>
    </source>
</evidence>
<evidence type="ECO:0000256" key="8">
    <source>
        <dbReference type="ARBA" id="ARBA00023004"/>
    </source>
</evidence>
<keyword evidence="8" id="KW-0408">Iron</keyword>
<evidence type="ECO:0000256" key="2">
    <source>
        <dbReference type="ARBA" id="ARBA00001974"/>
    </source>
</evidence>
<dbReference type="Pfam" id="PF01315">
    <property type="entry name" value="Ald_Xan_dh_C"/>
    <property type="match status" value="1"/>
</dbReference>
<dbReference type="FunFam" id="3.30.365.10:FF:000001">
    <property type="entry name" value="Xanthine dehydrogenase oxidase"/>
    <property type="match status" value="1"/>
</dbReference>
<dbReference type="PANTHER" id="PTHR11908:SF132">
    <property type="entry name" value="ALDEHYDE OXIDASE 1-RELATED"/>
    <property type="match status" value="1"/>
</dbReference>
<accession>A0A371X5U1</accession>
<dbReference type="Gene3D" id="3.30.365.10">
    <property type="entry name" value="Aldehyde oxidase/xanthine dehydrogenase, molybdopterin binding domain"/>
    <property type="match status" value="4"/>
</dbReference>
<feature type="compositionally biased region" description="Basic and acidic residues" evidence="12">
    <location>
        <begin position="1"/>
        <end position="26"/>
    </location>
</feature>
<dbReference type="SMART" id="SM01008">
    <property type="entry name" value="Ald_Xan_dh_C"/>
    <property type="match status" value="1"/>
</dbReference>
<dbReference type="AlphaFoldDB" id="A0A371X5U1"/>
<reference evidence="14 15" key="1">
    <citation type="submission" date="2018-08" db="EMBL/GenBank/DDBJ databases">
        <title>Fulvimarina sp. 85, whole genome shotgun sequence.</title>
        <authorList>
            <person name="Tuo L."/>
        </authorList>
    </citation>
    <scope>NUCLEOTIDE SEQUENCE [LARGE SCALE GENOMIC DNA]</scope>
    <source>
        <strain evidence="14 15">85</strain>
    </source>
</reference>
<comment type="cofactor">
    <cofactor evidence="2">
        <name>FAD</name>
        <dbReference type="ChEBI" id="CHEBI:57692"/>
    </cofactor>
</comment>
<comment type="similarity">
    <text evidence="3">Belongs to the xanthine dehydrogenase family.</text>
</comment>
<organism evidence="14 15">
    <name type="scientific">Fulvimarina endophytica</name>
    <dbReference type="NCBI Taxonomy" id="2293836"/>
    <lineage>
        <taxon>Bacteria</taxon>
        <taxon>Pseudomonadati</taxon>
        <taxon>Pseudomonadota</taxon>
        <taxon>Alphaproteobacteria</taxon>
        <taxon>Hyphomicrobiales</taxon>
        <taxon>Aurantimonadaceae</taxon>
        <taxon>Fulvimarina</taxon>
    </lineage>
</organism>
<comment type="cofactor">
    <cofactor evidence="11">
        <name>Mo-molybdopterin cytosine dinucleotide</name>
        <dbReference type="ChEBI" id="CHEBI:71308"/>
    </cofactor>
</comment>
<evidence type="ECO:0000256" key="1">
    <source>
        <dbReference type="ARBA" id="ARBA00001924"/>
    </source>
</evidence>
<keyword evidence="7 14" id="KW-0560">Oxidoreductase</keyword>
<comment type="caution">
    <text evidence="14">The sequence shown here is derived from an EMBL/GenBank/DDBJ whole genome shotgun (WGS) entry which is preliminary data.</text>
</comment>
<dbReference type="InterPro" id="IPR036856">
    <property type="entry name" value="Ald_Oxase/Xan_DH_a/b_sf"/>
</dbReference>
<evidence type="ECO:0000256" key="4">
    <source>
        <dbReference type="ARBA" id="ARBA00022505"/>
    </source>
</evidence>
<keyword evidence="9" id="KW-0411">Iron-sulfur</keyword>
<dbReference type="EC" id="1.17.1.4" evidence="14"/>
<keyword evidence="5" id="KW-0001">2Fe-2S</keyword>
<dbReference type="InterPro" id="IPR037165">
    <property type="entry name" value="AldOxase/xan_DH_Mopterin-bd_sf"/>
</dbReference>
<dbReference type="InterPro" id="IPR008274">
    <property type="entry name" value="AldOxase/xan_DH_MoCoBD1"/>
</dbReference>
<dbReference type="InterPro" id="IPR014309">
    <property type="entry name" value="Xanthine_DH_Mopterin-bd_su"/>
</dbReference>
<name>A0A371X5U1_9HYPH</name>
<evidence type="ECO:0000259" key="13">
    <source>
        <dbReference type="SMART" id="SM01008"/>
    </source>
</evidence>
<evidence type="ECO:0000313" key="14">
    <source>
        <dbReference type="EMBL" id="RFC64592.1"/>
    </source>
</evidence>
<keyword evidence="15" id="KW-1185">Reference proteome</keyword>
<dbReference type="Proteomes" id="UP000264310">
    <property type="component" value="Unassembled WGS sequence"/>
</dbReference>
<sequence>MDDERTPQDSEVSDRLTELLEIDRPIPPEPGLPEPVRSLEPAALAQAPAAAVSGAVHQNRVHDSAEKHVTGRADYTDDIAQPEGTLHAYLGVSKIARARLKGLDLDAVRRAPGVVDVLTAADVPGINDVSPTGRNDDPVFPTDEIEFHGQPLFAVVAETRDAARRAALLAVVDCEPLPFALDPVSARKADYPYVAPPLKLERGEVDPALSAAPRRLAGSIRIGGQDHMYLEGQIAFAIPGEDDEMVVHCSTQHPSEAQHMVAQVLGVPSNAVTVNVRRMGGGFGGKESQMNLFCAVAAIAARRTGRPVKIRPDRDQDMTATGKRHDFVVDYTVGFDESGRIQAVEADFAARCGFSSDLSGPVTDRALFHADNAYFYPHVRLRSHPMKTNTVSNTAFRGFGGPQGVVFAERMIEEIAYATGQDPLDVRKANFYGGAGRDLTPYHQSVEDNILDRLVGELEEKADYRRRRAQIVAANAGSTIVKRGIALTPVKFGISFTATWYNQAGALIHVYNDGSIHLNHGGTEMGQGLNTKVAQVVADAFQVDFERIKITKTTTEKVPNTSATAASSGSDLNGMAALDAVEQIKARLVTFATETYGVAAEDVAFLPNAVRIGAETMSFDAFVKEAYKARIQLSAAGFYKTPKIHWDRDKGMGRPFYYYSYGAACSEVSIDTLTGEYRVERTDILHDVGRSLNPALDKGQVEGAFVQGMGWLTTEELWWDDKGALRTHAPSTYKIPLASDRPRVFNVDLADWSENRELTIKRSKAVGEPPFMLGISVFEALSMAVASVADYRKCPRLDAPATPERVLMAVSRLKTKA</sequence>
<dbReference type="PANTHER" id="PTHR11908">
    <property type="entry name" value="XANTHINE DEHYDROGENASE"/>
    <property type="match status" value="1"/>
</dbReference>
<dbReference type="Pfam" id="PF20256">
    <property type="entry name" value="MoCoBD_2"/>
    <property type="match status" value="1"/>
</dbReference>
<dbReference type="InterPro" id="IPR000674">
    <property type="entry name" value="Ald_Oxase/Xan_DH_a/b"/>
</dbReference>
<evidence type="ECO:0000256" key="10">
    <source>
        <dbReference type="ARBA" id="ARBA00034078"/>
    </source>
</evidence>
<keyword evidence="4" id="KW-0500">Molybdenum</keyword>
<evidence type="ECO:0000256" key="11">
    <source>
        <dbReference type="ARBA" id="ARBA00053029"/>
    </source>
</evidence>
<feature type="domain" description="Aldehyde oxidase/xanthine dehydrogenase a/b hammerhead" evidence="13">
    <location>
        <begin position="70"/>
        <end position="178"/>
    </location>
</feature>
<evidence type="ECO:0000256" key="5">
    <source>
        <dbReference type="ARBA" id="ARBA00022714"/>
    </source>
</evidence>
<evidence type="ECO:0000256" key="6">
    <source>
        <dbReference type="ARBA" id="ARBA00022723"/>
    </source>
</evidence>
<dbReference type="EMBL" id="QURL01000003">
    <property type="protein sequence ID" value="RFC64592.1"/>
    <property type="molecule type" value="Genomic_DNA"/>
</dbReference>